<dbReference type="PANTHER" id="PTHR10196:SF69">
    <property type="entry name" value="GLYCEROL KINASE"/>
    <property type="match status" value="1"/>
</dbReference>
<dbReference type="InterPro" id="IPR005999">
    <property type="entry name" value="Glycerol_kin"/>
</dbReference>
<evidence type="ECO:0000256" key="5">
    <source>
        <dbReference type="ARBA" id="ARBA00022798"/>
    </source>
</evidence>
<protein>
    <recommendedName>
        <fullName evidence="7">ATP:glycerol 3-phosphotransferase</fullName>
    </recommendedName>
</protein>
<dbReference type="Pfam" id="PF00370">
    <property type="entry name" value="FGGY_N"/>
    <property type="match status" value="1"/>
</dbReference>
<dbReference type="GO" id="GO:0019563">
    <property type="term" value="P:glycerol catabolic process"/>
    <property type="evidence" value="ECO:0007669"/>
    <property type="project" value="TreeGrafter"/>
</dbReference>
<feature type="domain" description="Carbohydrate kinase FGGY C-terminal" evidence="10">
    <location>
        <begin position="257"/>
        <end position="444"/>
    </location>
</feature>
<evidence type="ECO:0000256" key="8">
    <source>
        <dbReference type="RuleBase" id="RU003733"/>
    </source>
</evidence>
<evidence type="ECO:0000259" key="10">
    <source>
        <dbReference type="Pfam" id="PF02782"/>
    </source>
</evidence>
<evidence type="ECO:0000256" key="6">
    <source>
        <dbReference type="ARBA" id="ARBA00022840"/>
    </source>
</evidence>
<dbReference type="Gene3D" id="3.30.420.40">
    <property type="match status" value="2"/>
</dbReference>
<dbReference type="NCBIfam" id="NF000756">
    <property type="entry name" value="PRK00047.1"/>
    <property type="match status" value="1"/>
</dbReference>
<name>A0A455T6K3_9CHLR</name>
<comment type="similarity">
    <text evidence="1 8">Belongs to the FGGY kinase family.</text>
</comment>
<dbReference type="InterPro" id="IPR018485">
    <property type="entry name" value="FGGY_C"/>
</dbReference>
<dbReference type="Pfam" id="PF02782">
    <property type="entry name" value="FGGY_C"/>
    <property type="match status" value="1"/>
</dbReference>
<keyword evidence="5" id="KW-0319">Glycerol metabolism</keyword>
<dbReference type="InterPro" id="IPR018483">
    <property type="entry name" value="Carb_kinase_FGGY_CS"/>
</dbReference>
<accession>A0A455T6K3</accession>
<proteinExistence type="inferred from homology"/>
<dbReference type="PIRSF" id="PIRSF000538">
    <property type="entry name" value="GlpK"/>
    <property type="match status" value="1"/>
</dbReference>
<dbReference type="EMBL" id="AP019377">
    <property type="protein sequence ID" value="BBH95312.1"/>
    <property type="molecule type" value="Genomic_DNA"/>
</dbReference>
<reference evidence="11" key="1">
    <citation type="submission" date="2018-12" db="EMBL/GenBank/DDBJ databases">
        <title>Novel natural products biosynthetic potential of the class Ktedonobacteria.</title>
        <authorList>
            <person name="Zheng Y."/>
            <person name="Saitou A."/>
            <person name="Wang C.M."/>
            <person name="Toyoda A."/>
            <person name="Minakuchi Y."/>
            <person name="Sekiguchi Y."/>
            <person name="Ueda K."/>
            <person name="Takano H."/>
            <person name="Sakai Y."/>
            <person name="Yokota A."/>
            <person name="Yabe S."/>
        </authorList>
    </citation>
    <scope>NUCLEOTIDE SEQUENCE</scope>
    <source>
        <strain evidence="11">A3-2</strain>
    </source>
</reference>
<feature type="domain" description="Carbohydrate kinase FGGY N-terminal" evidence="9">
    <location>
        <begin position="6"/>
        <end position="247"/>
    </location>
</feature>
<evidence type="ECO:0000256" key="2">
    <source>
        <dbReference type="ARBA" id="ARBA00022679"/>
    </source>
</evidence>
<dbReference type="CDD" id="cd07769">
    <property type="entry name" value="ASKHA_NBD_FGGY_GK"/>
    <property type="match status" value="1"/>
</dbReference>
<keyword evidence="2 8" id="KW-0808">Transferase</keyword>
<evidence type="ECO:0000313" key="11">
    <source>
        <dbReference type="EMBL" id="BBH95312.1"/>
    </source>
</evidence>
<keyword evidence="4 8" id="KW-0418">Kinase</keyword>
<keyword evidence="3" id="KW-0547">Nucleotide-binding</keyword>
<dbReference type="InterPro" id="IPR043129">
    <property type="entry name" value="ATPase_NBD"/>
</dbReference>
<dbReference type="GO" id="GO:0004370">
    <property type="term" value="F:glycerol kinase activity"/>
    <property type="evidence" value="ECO:0007669"/>
    <property type="project" value="InterPro"/>
</dbReference>
<dbReference type="GO" id="GO:0005524">
    <property type="term" value="F:ATP binding"/>
    <property type="evidence" value="ECO:0007669"/>
    <property type="project" value="UniProtKB-KW"/>
</dbReference>
<dbReference type="PROSITE" id="PS00445">
    <property type="entry name" value="FGGY_KINASES_2"/>
    <property type="match status" value="1"/>
</dbReference>
<dbReference type="SUPFAM" id="SSF53067">
    <property type="entry name" value="Actin-like ATPase domain"/>
    <property type="match status" value="2"/>
</dbReference>
<organism evidence="11">
    <name type="scientific">Thermogemmatispora argillosa</name>
    <dbReference type="NCBI Taxonomy" id="2045280"/>
    <lineage>
        <taxon>Bacteria</taxon>
        <taxon>Bacillati</taxon>
        <taxon>Chloroflexota</taxon>
        <taxon>Ktedonobacteria</taxon>
        <taxon>Thermogemmatisporales</taxon>
        <taxon>Thermogemmatisporaceae</taxon>
        <taxon>Thermogemmatispora</taxon>
    </lineage>
</organism>
<dbReference type="AlphaFoldDB" id="A0A455T6K3"/>
<evidence type="ECO:0000256" key="4">
    <source>
        <dbReference type="ARBA" id="ARBA00022777"/>
    </source>
</evidence>
<dbReference type="InterPro" id="IPR018484">
    <property type="entry name" value="FGGY_N"/>
</dbReference>
<dbReference type="PROSITE" id="PS00933">
    <property type="entry name" value="FGGY_KINASES_1"/>
    <property type="match status" value="1"/>
</dbReference>
<evidence type="ECO:0000256" key="3">
    <source>
        <dbReference type="ARBA" id="ARBA00022741"/>
    </source>
</evidence>
<dbReference type="GO" id="GO:0006072">
    <property type="term" value="P:glycerol-3-phosphate metabolic process"/>
    <property type="evidence" value="ECO:0007669"/>
    <property type="project" value="InterPro"/>
</dbReference>
<dbReference type="PANTHER" id="PTHR10196">
    <property type="entry name" value="SUGAR KINASE"/>
    <property type="match status" value="1"/>
</dbReference>
<evidence type="ECO:0000256" key="1">
    <source>
        <dbReference type="ARBA" id="ARBA00009156"/>
    </source>
</evidence>
<dbReference type="InterPro" id="IPR000577">
    <property type="entry name" value="Carb_kinase_FGGY"/>
</dbReference>
<evidence type="ECO:0000259" key="9">
    <source>
        <dbReference type="Pfam" id="PF00370"/>
    </source>
</evidence>
<dbReference type="NCBIfam" id="TIGR01311">
    <property type="entry name" value="glycerol_kin"/>
    <property type="match status" value="1"/>
</dbReference>
<evidence type="ECO:0000256" key="7">
    <source>
        <dbReference type="ARBA" id="ARBA00043149"/>
    </source>
</evidence>
<dbReference type="GO" id="GO:0005829">
    <property type="term" value="C:cytosol"/>
    <property type="evidence" value="ECO:0007669"/>
    <property type="project" value="TreeGrafter"/>
</dbReference>
<gene>
    <name evidence="11" type="primary">glpK2_2</name>
    <name evidence="11" type="ORF">KTA_35110</name>
</gene>
<sequence>MMAPAILAIDQGTTRTKALIFDAEARCLAQAASEVPLTYPQPGWVEQNPYDLLESVISNARTVIQAAGEVPLLACGLANQGETVVVWHRRSGQPLYNAISWQDRRTDVLCEQLRREGAERLIRERTGLPLDPYFSATKIRWILDNVAGARELAARGELLAGTTDAWLMWCLLGEHRTDETTASRTMLYNPHLRDWDEDVLALLEIPRSILPDIQPSCSLFGTIASEHFGRALPLTASLVDQQAALFGQACYAPNDVKVTYGTGAFILLNAGHTLPTSRHGLLPTVAWSRGREIVYALDGGIYVAGAAIQWLRDIGLVHSPEETLELALSVPDSGGVFFVPALAGLAAPYWDSYARGTIIGLTRATTRAHLVRATLEGIAFSTRDVLQAMVQDTGRPIHSLKVDGGASANSFLMQALADITGVEVHIAAVQETTALGAAFLAGIGAGLWRDETETALLWREAKVYRPRGNGSIEALYRRWFNAVERARGWAAIA</sequence>
<keyword evidence="6" id="KW-0067">ATP-binding</keyword>